<dbReference type="RefSeq" id="WP_013544998.1">
    <property type="nucleotide sequence ID" value="NC_014932.1"/>
</dbReference>
<keyword evidence="6 15" id="KW-0347">Helicase</keyword>
<dbReference type="Proteomes" id="UP000009101">
    <property type="component" value="Chromosome"/>
</dbReference>
<organism evidence="18 19">
    <name type="scientific">Bartonella clarridgeiae (strain CCUG 45776 / CIP 104772 / 73)</name>
    <dbReference type="NCBI Taxonomy" id="696125"/>
    <lineage>
        <taxon>Bacteria</taxon>
        <taxon>Pseudomonadati</taxon>
        <taxon>Pseudomonadota</taxon>
        <taxon>Alphaproteobacteria</taxon>
        <taxon>Hyphomicrobiales</taxon>
        <taxon>Bartonellaceae</taxon>
        <taxon>Bartonella</taxon>
    </lineage>
</organism>
<evidence type="ECO:0000256" key="12">
    <source>
        <dbReference type="ARBA" id="ARBA00034617"/>
    </source>
</evidence>
<dbReference type="NCBIfam" id="NF008164">
    <property type="entry name" value="PRK10917.1-2"/>
    <property type="match status" value="1"/>
</dbReference>
<dbReference type="InterPro" id="IPR012340">
    <property type="entry name" value="NA-bd_OB-fold"/>
</dbReference>
<gene>
    <name evidence="18" type="primary">recG</name>
    <name evidence="18" type="ordered locus">BARCL_0678</name>
</gene>
<evidence type="ECO:0000256" key="6">
    <source>
        <dbReference type="ARBA" id="ARBA00022806"/>
    </source>
</evidence>
<dbReference type="InterPro" id="IPR014001">
    <property type="entry name" value="Helicase_ATP-bd"/>
</dbReference>
<dbReference type="eggNOG" id="COG1200">
    <property type="taxonomic scope" value="Bacteria"/>
</dbReference>
<keyword evidence="3 15" id="KW-0547">Nucleotide-binding</keyword>
<evidence type="ECO:0000256" key="3">
    <source>
        <dbReference type="ARBA" id="ARBA00022741"/>
    </source>
</evidence>
<proteinExistence type="inferred from homology"/>
<dbReference type="PROSITE" id="PS51192">
    <property type="entry name" value="HELICASE_ATP_BIND_1"/>
    <property type="match status" value="1"/>
</dbReference>
<evidence type="ECO:0000256" key="7">
    <source>
        <dbReference type="ARBA" id="ARBA00022840"/>
    </source>
</evidence>
<protein>
    <recommendedName>
        <fullName evidence="2 15">ATP-dependent DNA helicase RecG</fullName>
        <ecNumber evidence="13 15">5.6.2.4</ecNumber>
    </recommendedName>
</protein>
<dbReference type="EC" id="5.6.2.4" evidence="13 15"/>
<dbReference type="GO" id="GO:0006310">
    <property type="term" value="P:DNA recombination"/>
    <property type="evidence" value="ECO:0007669"/>
    <property type="project" value="UniProtKB-UniRule"/>
</dbReference>
<evidence type="ECO:0000256" key="13">
    <source>
        <dbReference type="ARBA" id="ARBA00034808"/>
    </source>
</evidence>
<keyword evidence="11" id="KW-0413">Isomerase</keyword>
<reference evidence="18 19" key="2">
    <citation type="journal article" date="2011" name="PLoS Genet.">
        <title>Parallel evolution of a type IV secretion system in radiating lineages of the host-restricted bacterial pathogen Bartonella.</title>
        <authorList>
            <person name="Engel P."/>
            <person name="Salzburger W."/>
            <person name="Liesch M."/>
            <person name="Chang C.C."/>
            <person name="Maruyama S."/>
            <person name="Lanz C."/>
            <person name="Calteau A."/>
            <person name="Lajus A."/>
            <person name="Medigue C."/>
            <person name="Schuster S.C."/>
            <person name="Dehio C."/>
        </authorList>
    </citation>
    <scope>NUCLEOTIDE SEQUENCE [LARGE SCALE GENOMIC DNA]</scope>
    <source>
        <strain evidence="19">CIP 104772 / 73</strain>
    </source>
</reference>
<dbReference type="NCBIfam" id="NF008168">
    <property type="entry name" value="PRK10917.2-2"/>
    <property type="match status" value="1"/>
</dbReference>
<dbReference type="CDD" id="cd04488">
    <property type="entry name" value="RecG_wedge_OBF"/>
    <property type="match status" value="1"/>
</dbReference>
<dbReference type="CDD" id="cd17992">
    <property type="entry name" value="DEXHc_RecG"/>
    <property type="match status" value="1"/>
</dbReference>
<dbReference type="KEGG" id="bcd:BARCL_0678"/>
<dbReference type="EMBL" id="FN645454">
    <property type="protein sequence ID" value="CBI76359.1"/>
    <property type="molecule type" value="Genomic_DNA"/>
</dbReference>
<dbReference type="PANTHER" id="PTHR47964:SF1">
    <property type="entry name" value="ATP-DEPENDENT DNA HELICASE HOMOLOG RECG, CHLOROPLASTIC"/>
    <property type="match status" value="1"/>
</dbReference>
<keyword evidence="19" id="KW-1185">Reference proteome</keyword>
<feature type="domain" description="Helicase ATP-binding" evidence="16">
    <location>
        <begin position="288"/>
        <end position="449"/>
    </location>
</feature>
<dbReference type="SUPFAM" id="SSF50249">
    <property type="entry name" value="Nucleic acid-binding proteins"/>
    <property type="match status" value="1"/>
</dbReference>
<dbReference type="InterPro" id="IPR027417">
    <property type="entry name" value="P-loop_NTPase"/>
</dbReference>
<keyword evidence="4 15" id="KW-0227">DNA damage</keyword>
<dbReference type="HOGENOM" id="CLU_005122_7_1_5"/>
<evidence type="ECO:0000256" key="15">
    <source>
        <dbReference type="RuleBase" id="RU363016"/>
    </source>
</evidence>
<dbReference type="GO" id="GO:0016887">
    <property type="term" value="F:ATP hydrolysis activity"/>
    <property type="evidence" value="ECO:0007669"/>
    <property type="project" value="RHEA"/>
</dbReference>
<dbReference type="InterPro" id="IPR001650">
    <property type="entry name" value="Helicase_C-like"/>
</dbReference>
<name>E6YHM1_BARC7</name>
<evidence type="ECO:0000256" key="4">
    <source>
        <dbReference type="ARBA" id="ARBA00022763"/>
    </source>
</evidence>
<dbReference type="InterPro" id="IPR045562">
    <property type="entry name" value="RecG_dom3_C"/>
</dbReference>
<keyword evidence="7 15" id="KW-0067">ATP-binding</keyword>
<dbReference type="Pfam" id="PF00270">
    <property type="entry name" value="DEAD"/>
    <property type="match status" value="1"/>
</dbReference>
<evidence type="ECO:0000256" key="8">
    <source>
        <dbReference type="ARBA" id="ARBA00023125"/>
    </source>
</evidence>
<dbReference type="NCBIfam" id="TIGR00643">
    <property type="entry name" value="recG"/>
    <property type="match status" value="1"/>
</dbReference>
<keyword evidence="10 15" id="KW-0234">DNA repair</keyword>
<dbReference type="SUPFAM" id="SSF52540">
    <property type="entry name" value="P-loop containing nucleoside triphosphate hydrolases"/>
    <property type="match status" value="2"/>
</dbReference>
<dbReference type="AlphaFoldDB" id="E6YHM1"/>
<dbReference type="InterPro" id="IPR047112">
    <property type="entry name" value="RecG/Mfd"/>
</dbReference>
<sequence length="701" mass="77807">MRPSLLNPLFTSISTLAGVNIKICSLLAKVLNINFTQREPTLIDLLRLMPHSVIDRRKRPGIAFAQEGGIVTLEITIDQHTPPTNYSRSPYRVIGHDQTGTINLIFFHAQRPWLEKQLPEGKKVIVSGKVERFKGQLSMIHPDHIAFHEQLDQIPFIEPIYPSTAGLSTKTIRRAMQKALECIPPLPEWIEESVKKEHNFSSFPVALRRIHAPINPDDLSLESTARKRLAYDEFFASQIALGLVRLETKSLSGISRPSTGAYTKKLLEVLPFQLTNGQIKAIKDIESDLASPEPMLRLLQGDVGTGKTVVALMAIAQIAENAGQSALMVPTEVLARQHFATITPLVEKIGLKTALLTGREKGKVRANILDAILSGETSIIIGTHALIQENVTYNNLALAIIDEQHRFGVHQRLTLTAKGNKPDMLVMTATPIPRTLVLTSYGDMDVSKITDKPIGRQPITTATIPSERINELIERIATALQKEEKIYWICPLVEESTTLELTSIENRFASLQKRFGAHVGMIHGKMSTDEKEAVITSFKNANICILVATTVIEVGIDIPDASIIVIEHAEHFGLAQLHQLRGRVGRGNKKSSCILLYKSPLTKTAEARLNIMRNTEDGFKIAEEDLRLRGEGELLGTRQSGMPEFYIANLAVHSDLLLIAKRNAHLFLKRDPNLSSEQGQAVRLLLYLFGRDDALQLIRAG</sequence>
<comment type="catalytic activity">
    <reaction evidence="12 15">
        <text>Couples ATP hydrolysis with the unwinding of duplex DNA by translocating in the 3'-5' direction.</text>
        <dbReference type="EC" id="5.6.2.4"/>
    </reaction>
</comment>
<dbReference type="GO" id="GO:0043138">
    <property type="term" value="F:3'-5' DNA helicase activity"/>
    <property type="evidence" value="ECO:0007669"/>
    <property type="project" value="UniProtKB-EC"/>
</dbReference>
<evidence type="ECO:0000259" key="17">
    <source>
        <dbReference type="PROSITE" id="PS51194"/>
    </source>
</evidence>
<reference evidence="19" key="1">
    <citation type="submission" date="2009-11" db="EMBL/GenBank/DDBJ databases">
        <title>Genome sequencing of Bartonella species and comparative genomics.</title>
        <authorList>
            <person name="Engel P."/>
            <person name="Salzburger W."/>
            <person name="Marius L."/>
            <person name="Chao-Chin C."/>
            <person name="Soichi M."/>
            <person name="Christa L."/>
            <person name="Alexandra C."/>
            <person name="Aurelie L."/>
            <person name="Claudine M."/>
            <person name="Stephan S.C."/>
            <person name="Christoph D."/>
        </authorList>
    </citation>
    <scope>NUCLEOTIDE SEQUENCE [LARGE SCALE GENOMIC DNA]</scope>
    <source>
        <strain evidence="19">CIP 104772 / 73</strain>
    </source>
</reference>
<keyword evidence="8" id="KW-0238">DNA-binding</keyword>
<evidence type="ECO:0000256" key="2">
    <source>
        <dbReference type="ARBA" id="ARBA00017846"/>
    </source>
</evidence>
<dbReference type="SMART" id="SM00487">
    <property type="entry name" value="DEXDc"/>
    <property type="match status" value="1"/>
</dbReference>
<evidence type="ECO:0000256" key="5">
    <source>
        <dbReference type="ARBA" id="ARBA00022801"/>
    </source>
</evidence>
<evidence type="ECO:0000256" key="1">
    <source>
        <dbReference type="ARBA" id="ARBA00007504"/>
    </source>
</evidence>
<dbReference type="Gene3D" id="2.40.50.140">
    <property type="entry name" value="Nucleic acid-binding proteins"/>
    <property type="match status" value="1"/>
</dbReference>
<evidence type="ECO:0000256" key="9">
    <source>
        <dbReference type="ARBA" id="ARBA00023172"/>
    </source>
</evidence>
<dbReference type="Pfam" id="PF00271">
    <property type="entry name" value="Helicase_C"/>
    <property type="match status" value="1"/>
</dbReference>
<dbReference type="SMART" id="SM00490">
    <property type="entry name" value="HELICc"/>
    <property type="match status" value="1"/>
</dbReference>
<dbReference type="Pfam" id="PF17191">
    <property type="entry name" value="RecG_wedge"/>
    <property type="match status" value="1"/>
</dbReference>
<evidence type="ECO:0000256" key="11">
    <source>
        <dbReference type="ARBA" id="ARBA00023235"/>
    </source>
</evidence>
<dbReference type="InterPro" id="IPR004609">
    <property type="entry name" value="ATP-dep_DNA_helicase_RecG"/>
</dbReference>
<dbReference type="Gene3D" id="3.40.50.300">
    <property type="entry name" value="P-loop containing nucleotide triphosphate hydrolases"/>
    <property type="match status" value="2"/>
</dbReference>
<evidence type="ECO:0000256" key="14">
    <source>
        <dbReference type="ARBA" id="ARBA00048988"/>
    </source>
</evidence>
<dbReference type="NCBIfam" id="NF008165">
    <property type="entry name" value="PRK10917.1-3"/>
    <property type="match status" value="1"/>
</dbReference>
<evidence type="ECO:0000313" key="18">
    <source>
        <dbReference type="EMBL" id="CBI76359.1"/>
    </source>
</evidence>
<keyword evidence="5 15" id="KW-0378">Hydrolase</keyword>
<comment type="function">
    <text evidence="15">Plays a critical role in recombination and DNA repair. Helps process Holliday junction intermediates to mature products by catalyzing branch migration. Has replication fork regression activity, unwinds stalled or blocked replication forks to make a HJ that can be resolved. Has a DNA unwinding activity characteristic of a DNA helicase with 3'-5' polarity.</text>
</comment>
<evidence type="ECO:0000313" key="19">
    <source>
        <dbReference type="Proteomes" id="UP000009101"/>
    </source>
</evidence>
<dbReference type="GO" id="GO:0006281">
    <property type="term" value="P:DNA repair"/>
    <property type="evidence" value="ECO:0007669"/>
    <property type="project" value="UniProtKB-UniRule"/>
</dbReference>
<evidence type="ECO:0000259" key="16">
    <source>
        <dbReference type="PROSITE" id="PS51192"/>
    </source>
</evidence>
<dbReference type="Pfam" id="PF19833">
    <property type="entry name" value="RecG_dom3_C"/>
    <property type="match status" value="1"/>
</dbReference>
<keyword evidence="9 15" id="KW-0233">DNA recombination</keyword>
<feature type="domain" description="Helicase C-terminal" evidence="17">
    <location>
        <begin position="472"/>
        <end position="627"/>
    </location>
</feature>
<dbReference type="OrthoDB" id="9804325at2"/>
<dbReference type="PROSITE" id="PS51194">
    <property type="entry name" value="HELICASE_CTER"/>
    <property type="match status" value="1"/>
</dbReference>
<dbReference type="PANTHER" id="PTHR47964">
    <property type="entry name" value="ATP-DEPENDENT DNA HELICASE HOMOLOG RECG, CHLOROPLASTIC"/>
    <property type="match status" value="1"/>
</dbReference>
<dbReference type="InterPro" id="IPR033454">
    <property type="entry name" value="RecG_wedge"/>
</dbReference>
<dbReference type="InterPro" id="IPR011545">
    <property type="entry name" value="DEAD/DEAH_box_helicase_dom"/>
</dbReference>
<dbReference type="STRING" id="696125.BARCL_0678"/>
<comment type="catalytic activity">
    <reaction evidence="14 15">
        <text>ATP + H2O = ADP + phosphate + H(+)</text>
        <dbReference type="Rhea" id="RHEA:13065"/>
        <dbReference type="ChEBI" id="CHEBI:15377"/>
        <dbReference type="ChEBI" id="CHEBI:15378"/>
        <dbReference type="ChEBI" id="CHEBI:30616"/>
        <dbReference type="ChEBI" id="CHEBI:43474"/>
        <dbReference type="ChEBI" id="CHEBI:456216"/>
        <dbReference type="EC" id="5.6.2.4"/>
    </reaction>
</comment>
<comment type="similarity">
    <text evidence="1 15">Belongs to the helicase family. RecG subfamily.</text>
</comment>
<evidence type="ECO:0000256" key="10">
    <source>
        <dbReference type="ARBA" id="ARBA00023204"/>
    </source>
</evidence>
<dbReference type="GO" id="GO:0003677">
    <property type="term" value="F:DNA binding"/>
    <property type="evidence" value="ECO:0007669"/>
    <property type="project" value="UniProtKB-KW"/>
</dbReference>
<accession>E6YHM1</accession>
<dbReference type="GO" id="GO:0005524">
    <property type="term" value="F:ATP binding"/>
    <property type="evidence" value="ECO:0007669"/>
    <property type="project" value="UniProtKB-KW"/>
</dbReference>